<keyword evidence="1 3" id="KW-0238">DNA-binding</keyword>
<dbReference type="CDD" id="cd04496">
    <property type="entry name" value="SSB_OBF"/>
    <property type="match status" value="1"/>
</dbReference>
<dbReference type="GO" id="GO:0009295">
    <property type="term" value="C:nucleoid"/>
    <property type="evidence" value="ECO:0007669"/>
    <property type="project" value="TreeGrafter"/>
</dbReference>
<dbReference type="InterPro" id="IPR000424">
    <property type="entry name" value="Primosome_PriB/ssb"/>
</dbReference>
<organism evidence="3">
    <name type="scientific">hydrothermal vent metagenome</name>
    <dbReference type="NCBI Taxonomy" id="652676"/>
    <lineage>
        <taxon>unclassified sequences</taxon>
        <taxon>metagenomes</taxon>
        <taxon>ecological metagenomes</taxon>
    </lineage>
</organism>
<accession>A0A3B1BLC4</accession>
<dbReference type="PANTHER" id="PTHR10302:SF0">
    <property type="entry name" value="SINGLE-STRANDED DNA-BINDING PROTEIN, MITOCHONDRIAL"/>
    <property type="match status" value="1"/>
</dbReference>
<gene>
    <name evidence="3" type="ORF">MNBD_IGNAVI01-2225</name>
</gene>
<feature type="compositionally biased region" description="Acidic residues" evidence="2">
    <location>
        <begin position="134"/>
        <end position="143"/>
    </location>
</feature>
<dbReference type="InterPro" id="IPR011344">
    <property type="entry name" value="ssDNA-bd"/>
</dbReference>
<reference evidence="3" key="1">
    <citation type="submission" date="2018-06" db="EMBL/GenBank/DDBJ databases">
        <authorList>
            <person name="Zhirakovskaya E."/>
        </authorList>
    </citation>
    <scope>NUCLEOTIDE SEQUENCE</scope>
</reference>
<evidence type="ECO:0000313" key="3">
    <source>
        <dbReference type="EMBL" id="VAX18749.1"/>
    </source>
</evidence>
<dbReference type="SUPFAM" id="SSF50249">
    <property type="entry name" value="Nucleic acid-binding proteins"/>
    <property type="match status" value="1"/>
</dbReference>
<dbReference type="PIRSF" id="PIRSF002070">
    <property type="entry name" value="SSB"/>
    <property type="match status" value="1"/>
</dbReference>
<dbReference type="PANTHER" id="PTHR10302">
    <property type="entry name" value="SINGLE-STRANDED DNA-BINDING PROTEIN"/>
    <property type="match status" value="1"/>
</dbReference>
<dbReference type="NCBIfam" id="TIGR00621">
    <property type="entry name" value="ssb"/>
    <property type="match status" value="1"/>
</dbReference>
<dbReference type="GO" id="GO:0006260">
    <property type="term" value="P:DNA replication"/>
    <property type="evidence" value="ECO:0007669"/>
    <property type="project" value="InterPro"/>
</dbReference>
<dbReference type="AlphaFoldDB" id="A0A3B1BLC4"/>
<protein>
    <submittedName>
        <fullName evidence="3">Single-stranded DNA-binding protein</fullName>
    </submittedName>
</protein>
<dbReference type="EMBL" id="UOGD01000114">
    <property type="protein sequence ID" value="VAX18749.1"/>
    <property type="molecule type" value="Genomic_DNA"/>
</dbReference>
<dbReference type="Gene3D" id="2.40.50.140">
    <property type="entry name" value="Nucleic acid-binding proteins"/>
    <property type="match status" value="1"/>
</dbReference>
<name>A0A3B1BLC4_9ZZZZ</name>
<dbReference type="InterPro" id="IPR012340">
    <property type="entry name" value="NA-bd_OB-fold"/>
</dbReference>
<dbReference type="HAMAP" id="MF_00984">
    <property type="entry name" value="SSB"/>
    <property type="match status" value="1"/>
</dbReference>
<evidence type="ECO:0000256" key="2">
    <source>
        <dbReference type="SAM" id="MobiDB-lite"/>
    </source>
</evidence>
<sequence>MPFSLNKVMLIGTLGRDSETSFTTSNVSVTKFSIATEHSRKDKDGNWQRDTSWHNIVAFGLSDFYKDALKKGAKVYVEGRLDYQRYEKDGQTKYYTSIIADFNGIIPLDRRGETSEASSGGGASFTQDAPESSESSEADDLPF</sequence>
<proteinExistence type="inferred from homology"/>
<dbReference type="PROSITE" id="PS50935">
    <property type="entry name" value="SSB"/>
    <property type="match status" value="1"/>
</dbReference>
<evidence type="ECO:0000256" key="1">
    <source>
        <dbReference type="ARBA" id="ARBA00023125"/>
    </source>
</evidence>
<dbReference type="GO" id="GO:0003697">
    <property type="term" value="F:single-stranded DNA binding"/>
    <property type="evidence" value="ECO:0007669"/>
    <property type="project" value="InterPro"/>
</dbReference>
<feature type="region of interest" description="Disordered" evidence="2">
    <location>
        <begin position="110"/>
        <end position="143"/>
    </location>
</feature>
<dbReference type="Pfam" id="PF00436">
    <property type="entry name" value="SSB"/>
    <property type="match status" value="1"/>
</dbReference>